<dbReference type="EMBL" id="ATHJ01000076">
    <property type="protein sequence ID" value="EPR41336.1"/>
    <property type="molecule type" value="Genomic_DNA"/>
</dbReference>
<evidence type="ECO:0000256" key="9">
    <source>
        <dbReference type="ARBA" id="ARBA00023264"/>
    </source>
</evidence>
<keyword evidence="7 11" id="KW-0594">Phospholipid biosynthesis</keyword>
<keyword evidence="2 11" id="KW-0444">Lipid biosynthesis</keyword>
<organism evidence="13 14">
    <name type="scientific">Desulfococcus multivorans DSM 2059</name>
    <dbReference type="NCBI Taxonomy" id="1121405"/>
    <lineage>
        <taxon>Bacteria</taxon>
        <taxon>Pseudomonadati</taxon>
        <taxon>Thermodesulfobacteriota</taxon>
        <taxon>Desulfobacteria</taxon>
        <taxon>Desulfobacterales</taxon>
        <taxon>Desulfococcaceae</taxon>
        <taxon>Desulfococcus</taxon>
    </lineage>
</organism>
<keyword evidence="4 11" id="KW-0443">Lipid metabolism</keyword>
<dbReference type="InterPro" id="IPR033175">
    <property type="entry name" value="PSD-A"/>
</dbReference>
<keyword evidence="14" id="KW-1185">Reference proteome</keyword>
<dbReference type="eggNOG" id="COG0688">
    <property type="taxonomic scope" value="Bacteria"/>
</dbReference>
<dbReference type="PANTHER" id="PTHR35809">
    <property type="entry name" value="ARCHAETIDYLSERINE DECARBOXYLASE PROENZYME-RELATED"/>
    <property type="match status" value="1"/>
</dbReference>
<keyword evidence="8 11" id="KW-0456">Lyase</keyword>
<comment type="function">
    <text evidence="11">Catalyzes the formation of phosphatidylethanolamine (PtdEtn) from phosphatidylserine (PtdSer).</text>
</comment>
<keyword evidence="6 11" id="KW-0865">Zymogen</keyword>
<accession>S7TWC3</accession>
<feature type="site" description="Cleavage (non-hydrolytic); by autocatalysis" evidence="11">
    <location>
        <begin position="191"/>
        <end position="192"/>
    </location>
</feature>
<dbReference type="NCBIfam" id="NF003685">
    <property type="entry name" value="PRK05305.2-5"/>
    <property type="match status" value="1"/>
</dbReference>
<proteinExistence type="inferred from homology"/>
<evidence type="ECO:0000313" key="13">
    <source>
        <dbReference type="EMBL" id="EPR41336.1"/>
    </source>
</evidence>
<keyword evidence="12" id="KW-0812">Transmembrane</keyword>
<comment type="pathway">
    <text evidence="11">Phospholipid metabolism; phosphatidylethanolamine biosynthesis; phosphatidylethanolamine from CDP-diacylglycerol: step 2/2.</text>
</comment>
<comment type="caution">
    <text evidence="13">The sequence shown here is derived from an EMBL/GenBank/DDBJ whole genome shotgun (WGS) entry which is preliminary data.</text>
</comment>
<keyword evidence="5 11" id="KW-0472">Membrane</keyword>
<evidence type="ECO:0000313" key="14">
    <source>
        <dbReference type="Proteomes" id="UP000014977"/>
    </source>
</evidence>
<gene>
    <name evidence="11" type="primary">psd</name>
    <name evidence="13" type="ORF">dsmv_2117</name>
</gene>
<comment type="subcellular location">
    <subcellularLocation>
        <location evidence="11">Cell membrane</location>
        <topology evidence="11">Peripheral membrane protein</topology>
    </subcellularLocation>
</comment>
<feature type="active site" description="Schiff-base intermediate with substrate; via pyruvic acid" evidence="11">
    <location>
        <position position="192"/>
    </location>
</feature>
<evidence type="ECO:0000256" key="12">
    <source>
        <dbReference type="SAM" id="Phobius"/>
    </source>
</evidence>
<evidence type="ECO:0000256" key="1">
    <source>
        <dbReference type="ARBA" id="ARBA00022475"/>
    </source>
</evidence>
<protein>
    <recommendedName>
        <fullName evidence="11">Phosphatidylserine decarboxylase proenzyme</fullName>
        <ecNumber evidence="11">4.1.1.65</ecNumber>
    </recommendedName>
    <component>
        <recommendedName>
            <fullName evidence="11">Phosphatidylserine decarboxylase alpha chain</fullName>
        </recommendedName>
    </component>
    <component>
        <recommendedName>
            <fullName evidence="11">Phosphatidylserine decarboxylase beta chain</fullName>
        </recommendedName>
    </component>
</protein>
<keyword evidence="3 11" id="KW-0210">Decarboxylase</keyword>
<comment type="subunit">
    <text evidence="11">Heterodimer of a large membrane-associated beta subunit and a small pyruvoyl-containing alpha subunit.</text>
</comment>
<comment type="similarity">
    <text evidence="11">Belongs to the phosphatidylserine decarboxylase family. PSD-A subfamily.</text>
</comment>
<comment type="catalytic activity">
    <reaction evidence="11">
        <text>a 1,2-diacyl-sn-glycero-3-phospho-L-serine + H(+) = a 1,2-diacyl-sn-glycero-3-phosphoethanolamine + CO2</text>
        <dbReference type="Rhea" id="RHEA:20828"/>
        <dbReference type="ChEBI" id="CHEBI:15378"/>
        <dbReference type="ChEBI" id="CHEBI:16526"/>
        <dbReference type="ChEBI" id="CHEBI:57262"/>
        <dbReference type="ChEBI" id="CHEBI:64612"/>
        <dbReference type="EC" id="4.1.1.65"/>
    </reaction>
</comment>
<dbReference type="InterPro" id="IPR003817">
    <property type="entry name" value="PS_Dcarbxylase"/>
</dbReference>
<dbReference type="Pfam" id="PF02666">
    <property type="entry name" value="PS_Dcarbxylase"/>
    <property type="match status" value="1"/>
</dbReference>
<dbReference type="HAMAP" id="MF_00664">
    <property type="entry name" value="PS_decarb_PSD_A"/>
    <property type="match status" value="1"/>
</dbReference>
<dbReference type="Proteomes" id="UP000014977">
    <property type="component" value="Unassembled WGS sequence"/>
</dbReference>
<dbReference type="GO" id="GO:0005886">
    <property type="term" value="C:plasma membrane"/>
    <property type="evidence" value="ECO:0007669"/>
    <property type="project" value="UniProtKB-SubCell"/>
</dbReference>
<name>S7TWC3_DESML</name>
<keyword evidence="9 11" id="KW-1208">Phospholipid metabolism</keyword>
<keyword evidence="12" id="KW-1133">Transmembrane helix</keyword>
<evidence type="ECO:0000256" key="4">
    <source>
        <dbReference type="ARBA" id="ARBA00023098"/>
    </source>
</evidence>
<feature type="chain" id="PRO_5023226491" description="Phosphatidylserine decarboxylase beta chain" evidence="11">
    <location>
        <begin position="1"/>
        <end position="191"/>
    </location>
</feature>
<evidence type="ECO:0000256" key="7">
    <source>
        <dbReference type="ARBA" id="ARBA00023209"/>
    </source>
</evidence>
<dbReference type="STRING" id="897.B2D07_06490"/>
<dbReference type="AlphaFoldDB" id="S7TWC3"/>
<sequence>MKNFVWSDPPGQTAYPVAKAGYPFIFAAAFATAVFALLGLVWPSVIGLAATLGICCFFRDPDRVIPYSETGVVSPADGRVVFVDTVPENPYIEGPSLKVSVFMSVFNVHVNRVPFSGTIVDVLYHPGKFFSANLDKASSDNERNAVVLESSQGVRLCFVQIAGLIARRIICYVQPGDPVTKGQRFGLICFGSRLDLYLPSDATPCVRVGDRVKGGTSVLGHLK</sequence>
<dbReference type="UniPathway" id="UPA00558">
    <property type="reaction ID" value="UER00616"/>
</dbReference>
<evidence type="ECO:0000256" key="2">
    <source>
        <dbReference type="ARBA" id="ARBA00022516"/>
    </source>
</evidence>
<feature type="modified residue" description="Pyruvic acid (Ser); by autocatalysis" evidence="11">
    <location>
        <position position="192"/>
    </location>
</feature>
<dbReference type="GO" id="GO:0004609">
    <property type="term" value="F:phosphatidylserine decarboxylase activity"/>
    <property type="evidence" value="ECO:0007669"/>
    <property type="project" value="UniProtKB-UniRule"/>
</dbReference>
<reference evidence="13 14" key="1">
    <citation type="journal article" date="2013" name="Genome Announc.">
        <title>Draft genome sequences for three mercury-methylating, sulfate-reducing bacteria.</title>
        <authorList>
            <person name="Brown S.D."/>
            <person name="Hurt R.A.Jr."/>
            <person name="Gilmour C.C."/>
            <person name="Elias D.A."/>
        </authorList>
    </citation>
    <scope>NUCLEOTIDE SEQUENCE [LARGE SCALE GENOMIC DNA]</scope>
    <source>
        <strain evidence="13 14">DSM 2059</strain>
    </source>
</reference>
<dbReference type="NCBIfam" id="NF003678">
    <property type="entry name" value="PRK05305.1-2"/>
    <property type="match status" value="1"/>
</dbReference>
<comment type="cofactor">
    <cofactor evidence="11">
        <name>pyruvate</name>
        <dbReference type="ChEBI" id="CHEBI:15361"/>
    </cofactor>
    <text evidence="11">Binds 1 pyruvoyl group covalently per subunit.</text>
</comment>
<feature type="transmembrane region" description="Helical" evidence="12">
    <location>
        <begin position="20"/>
        <end position="42"/>
    </location>
</feature>
<dbReference type="PATRIC" id="fig|1121405.3.peg.1654"/>
<evidence type="ECO:0000256" key="5">
    <source>
        <dbReference type="ARBA" id="ARBA00023136"/>
    </source>
</evidence>
<keyword evidence="10 11" id="KW-0670">Pyruvate</keyword>
<dbReference type="OrthoDB" id="9790893at2"/>
<evidence type="ECO:0000256" key="8">
    <source>
        <dbReference type="ARBA" id="ARBA00023239"/>
    </source>
</evidence>
<comment type="PTM">
    <text evidence="11">Is synthesized initially as an inactive proenzyme. Formation of the active enzyme involves a self-maturation process in which the active site pyruvoyl group is generated from an internal serine residue via an autocatalytic post-translational modification. Two non-identical subunits are generated from the proenzyme in this reaction, and the pyruvate is formed at the N-terminus of the alpha chain, which is derived from the carboxyl end of the proenzyme. The post-translation cleavage follows an unusual pathway, termed non-hydrolytic serinolysis, in which the side chain hydroxyl group of the serine supplies its oxygen atom to form the C-terminus of the beta chain, while the remainder of the serine residue undergoes an oxidative deamination to produce ammonia and the pyruvoyl prosthetic group on the alpha chain.</text>
</comment>
<evidence type="ECO:0000256" key="11">
    <source>
        <dbReference type="HAMAP-Rule" id="MF_00664"/>
    </source>
</evidence>
<keyword evidence="1 11" id="KW-1003">Cell membrane</keyword>
<evidence type="ECO:0000256" key="10">
    <source>
        <dbReference type="ARBA" id="ARBA00023317"/>
    </source>
</evidence>
<feature type="chain" id="PRO_5023226492" description="Phosphatidylserine decarboxylase alpha chain" evidence="11">
    <location>
        <begin position="192"/>
        <end position="223"/>
    </location>
</feature>
<dbReference type="RefSeq" id="WP_020876548.1">
    <property type="nucleotide sequence ID" value="NZ_ATHJ01000076.1"/>
</dbReference>
<dbReference type="PANTHER" id="PTHR35809:SF1">
    <property type="entry name" value="ARCHAETIDYLSERINE DECARBOXYLASE PROENZYME-RELATED"/>
    <property type="match status" value="1"/>
</dbReference>
<dbReference type="GO" id="GO:0006646">
    <property type="term" value="P:phosphatidylethanolamine biosynthetic process"/>
    <property type="evidence" value="ECO:0007669"/>
    <property type="project" value="UniProtKB-UniRule"/>
</dbReference>
<evidence type="ECO:0000256" key="3">
    <source>
        <dbReference type="ARBA" id="ARBA00022793"/>
    </source>
</evidence>
<evidence type="ECO:0000256" key="6">
    <source>
        <dbReference type="ARBA" id="ARBA00023145"/>
    </source>
</evidence>
<dbReference type="EC" id="4.1.1.65" evidence="11"/>